<protein>
    <recommendedName>
        <fullName evidence="11">L-dopachrome isomerase</fullName>
        <ecNumber evidence="8">5.3.2.1</ecNumber>
        <ecNumber evidence="7">5.3.3.12</ecNumber>
    </recommendedName>
    <alternativeName>
        <fullName evidence="9">L-dopachrome tautomerase</fullName>
    </alternativeName>
    <alternativeName>
        <fullName evidence="10">Phenylpyruvate tautomerase</fullName>
    </alternativeName>
</protein>
<evidence type="ECO:0000256" key="11">
    <source>
        <dbReference type="ARBA" id="ARBA00042730"/>
    </source>
</evidence>
<organism evidence="12 13">
    <name type="scientific">Clostridium fungisolvens</name>
    <dbReference type="NCBI Taxonomy" id="1604897"/>
    <lineage>
        <taxon>Bacteria</taxon>
        <taxon>Bacillati</taxon>
        <taxon>Bacillota</taxon>
        <taxon>Clostridia</taxon>
        <taxon>Eubacteriales</taxon>
        <taxon>Clostridiaceae</taxon>
        <taxon>Clostridium</taxon>
    </lineage>
</organism>
<dbReference type="Proteomes" id="UP000580568">
    <property type="component" value="Unassembled WGS sequence"/>
</dbReference>
<dbReference type="SUPFAM" id="SSF55331">
    <property type="entry name" value="Tautomerase/MIF"/>
    <property type="match status" value="1"/>
</dbReference>
<dbReference type="GO" id="GO:0004167">
    <property type="term" value="F:dopachrome isomerase activity"/>
    <property type="evidence" value="ECO:0007669"/>
    <property type="project" value="UniProtKB-EC"/>
</dbReference>
<evidence type="ECO:0000256" key="8">
    <source>
        <dbReference type="ARBA" id="ARBA00039086"/>
    </source>
</evidence>
<dbReference type="Pfam" id="PF01187">
    <property type="entry name" value="MIF"/>
    <property type="match status" value="1"/>
</dbReference>
<dbReference type="GO" id="GO:0005615">
    <property type="term" value="C:extracellular space"/>
    <property type="evidence" value="ECO:0007669"/>
    <property type="project" value="UniProtKB-KW"/>
</dbReference>
<comment type="catalytic activity">
    <reaction evidence="6">
        <text>L-dopachrome = 5,6-dihydroxyindole-2-carboxylate</text>
        <dbReference type="Rhea" id="RHEA:13041"/>
        <dbReference type="ChEBI" id="CHEBI:16875"/>
        <dbReference type="ChEBI" id="CHEBI:57509"/>
        <dbReference type="EC" id="5.3.3.12"/>
    </reaction>
</comment>
<evidence type="ECO:0000256" key="10">
    <source>
        <dbReference type="ARBA" id="ARBA00041912"/>
    </source>
</evidence>
<evidence type="ECO:0000256" key="5">
    <source>
        <dbReference type="ARBA" id="ARBA00036735"/>
    </source>
</evidence>
<evidence type="ECO:0000256" key="9">
    <source>
        <dbReference type="ARBA" id="ARBA00041631"/>
    </source>
</evidence>
<gene>
    <name evidence="12" type="ORF">bsdtw1_03960</name>
</gene>
<reference evidence="12 13" key="1">
    <citation type="submission" date="2020-07" db="EMBL/GenBank/DDBJ databases">
        <title>A new beta-1,3-glucan-decomposing anaerobic bacterium isolated from anoxic soil subjected to biological soil disinfestation.</title>
        <authorList>
            <person name="Ueki A."/>
            <person name="Tonouchi A."/>
        </authorList>
    </citation>
    <scope>NUCLEOTIDE SEQUENCE [LARGE SCALE GENOMIC DNA]</scope>
    <source>
        <strain evidence="12 13">TW1</strain>
    </source>
</reference>
<evidence type="ECO:0000256" key="3">
    <source>
        <dbReference type="ARBA" id="ARBA00022525"/>
    </source>
</evidence>
<dbReference type="RefSeq" id="WP_183279142.1">
    <property type="nucleotide sequence ID" value="NZ_BLZR01000001.1"/>
</dbReference>
<dbReference type="EC" id="5.3.3.12" evidence="7"/>
<dbReference type="InterPro" id="IPR001398">
    <property type="entry name" value="Macrophage_inhib_fac"/>
</dbReference>
<dbReference type="Gene3D" id="3.30.429.10">
    <property type="entry name" value="Macrophage Migration Inhibitory Factor"/>
    <property type="match status" value="1"/>
</dbReference>
<comment type="caution">
    <text evidence="12">The sequence shown here is derived from an EMBL/GenBank/DDBJ whole genome shotgun (WGS) entry which is preliminary data.</text>
</comment>
<accession>A0A6V8SRF3</accession>
<dbReference type="EMBL" id="BLZR01000001">
    <property type="protein sequence ID" value="GFP77788.1"/>
    <property type="molecule type" value="Genomic_DNA"/>
</dbReference>
<dbReference type="PANTHER" id="PTHR11954">
    <property type="entry name" value="D-DOPACHROME DECARBOXYLASE"/>
    <property type="match status" value="1"/>
</dbReference>
<dbReference type="GO" id="GO:0005125">
    <property type="term" value="F:cytokine activity"/>
    <property type="evidence" value="ECO:0007669"/>
    <property type="project" value="UniProtKB-KW"/>
</dbReference>
<comment type="catalytic activity">
    <reaction evidence="5">
        <text>3-phenylpyruvate = enol-phenylpyruvate</text>
        <dbReference type="Rhea" id="RHEA:17097"/>
        <dbReference type="ChEBI" id="CHEBI:16815"/>
        <dbReference type="ChEBI" id="CHEBI:18005"/>
        <dbReference type="EC" id="5.3.2.1"/>
    </reaction>
</comment>
<evidence type="ECO:0000313" key="12">
    <source>
        <dbReference type="EMBL" id="GFP77788.1"/>
    </source>
</evidence>
<dbReference type="PANTHER" id="PTHR11954:SF6">
    <property type="entry name" value="MACROPHAGE MIGRATION INHIBITORY FACTOR"/>
    <property type="match status" value="1"/>
</dbReference>
<comment type="subcellular location">
    <subcellularLocation>
        <location evidence="1">Secreted</location>
    </subcellularLocation>
</comment>
<name>A0A6V8SRF3_9CLOT</name>
<dbReference type="GO" id="GO:0050178">
    <property type="term" value="F:phenylpyruvate tautomerase activity"/>
    <property type="evidence" value="ECO:0007669"/>
    <property type="project" value="UniProtKB-EC"/>
</dbReference>
<evidence type="ECO:0000256" key="6">
    <source>
        <dbReference type="ARBA" id="ARBA00036823"/>
    </source>
</evidence>
<keyword evidence="2" id="KW-0202">Cytokine</keyword>
<keyword evidence="13" id="KW-1185">Reference proteome</keyword>
<dbReference type="InterPro" id="IPR014347">
    <property type="entry name" value="Tautomerase/MIF_sf"/>
</dbReference>
<proteinExistence type="predicted"/>
<evidence type="ECO:0000256" key="4">
    <source>
        <dbReference type="ARBA" id="ARBA00023235"/>
    </source>
</evidence>
<keyword evidence="4" id="KW-0413">Isomerase</keyword>
<evidence type="ECO:0000256" key="1">
    <source>
        <dbReference type="ARBA" id="ARBA00004613"/>
    </source>
</evidence>
<dbReference type="AlphaFoldDB" id="A0A6V8SRF3"/>
<keyword evidence="3" id="KW-0964">Secreted</keyword>
<evidence type="ECO:0000256" key="7">
    <source>
        <dbReference type="ARBA" id="ARBA00038932"/>
    </source>
</evidence>
<dbReference type="EC" id="5.3.2.1" evidence="8"/>
<evidence type="ECO:0000256" key="2">
    <source>
        <dbReference type="ARBA" id="ARBA00022514"/>
    </source>
</evidence>
<evidence type="ECO:0000313" key="13">
    <source>
        <dbReference type="Proteomes" id="UP000580568"/>
    </source>
</evidence>
<sequence>MPFIDSKVTVKLTEEKKNKIKDELGKLIELIPGKSEQWLMVGFQDEYPLYFKGDKLEYGAFIEVKIFGSTSKEALSKLTKAICELYNEELSISKESIYVKYEEVNNWGWNGENF</sequence>